<gene>
    <name evidence="1" type="ORF">K6T79_18525</name>
</gene>
<dbReference type="EMBL" id="JAYJJR010000013">
    <property type="protein sequence ID" value="MEB3023041.1"/>
    <property type="molecule type" value="Genomic_DNA"/>
</dbReference>
<proteinExistence type="predicted"/>
<keyword evidence="2" id="KW-1185">Reference proteome</keyword>
<evidence type="ECO:0000313" key="1">
    <source>
        <dbReference type="EMBL" id="MEB3023041.1"/>
    </source>
</evidence>
<organism evidence="1 2">
    <name type="scientific">[Mycobacterium] crassicus</name>
    <dbReference type="NCBI Taxonomy" id="2872309"/>
    <lineage>
        <taxon>Bacteria</taxon>
        <taxon>Bacillati</taxon>
        <taxon>Actinomycetota</taxon>
        <taxon>Actinomycetes</taxon>
        <taxon>Mycobacteriales</taxon>
        <taxon>Mycobacteriaceae</taxon>
        <taxon>Mycolicibacter</taxon>
    </lineage>
</organism>
<reference evidence="1 2" key="1">
    <citation type="submission" date="2023-12" db="EMBL/GenBank/DDBJ databases">
        <title>Description of new species of Mycobacterium terrae complex isolated from sewage at the Sao Paulo Zoological Park Foundation in Brazil.</title>
        <authorList>
            <person name="Romagnoli C.L."/>
            <person name="Conceicao E.C."/>
            <person name="Machado E."/>
            <person name="Barreto L.B.P.F."/>
            <person name="Sharma A."/>
            <person name="Silva N.M."/>
            <person name="Marques L.E."/>
            <person name="Juliana M.A."/>
            <person name="Lourenco M.C.S."/>
            <person name="Digiampietri L.A."/>
            <person name="Suffys P.N."/>
            <person name="Viana-Niero C."/>
        </authorList>
    </citation>
    <scope>NUCLEOTIDE SEQUENCE [LARGE SCALE GENOMIC DNA]</scope>
    <source>
        <strain evidence="1 2">MYC098</strain>
    </source>
</reference>
<accession>A0ABU5XLG6</accession>
<evidence type="ECO:0000313" key="2">
    <source>
        <dbReference type="Proteomes" id="UP001299596"/>
    </source>
</evidence>
<dbReference type="Proteomes" id="UP001299596">
    <property type="component" value="Unassembled WGS sequence"/>
</dbReference>
<name>A0ABU5XLG6_9MYCO</name>
<comment type="caution">
    <text evidence="1">The sequence shown here is derived from an EMBL/GenBank/DDBJ whole genome shotgun (WGS) entry which is preliminary data.</text>
</comment>
<protein>
    <submittedName>
        <fullName evidence="1">Uncharacterized protein</fullName>
    </submittedName>
</protein>
<dbReference type="RefSeq" id="WP_329780304.1">
    <property type="nucleotide sequence ID" value="NZ_JAYJJR010000013.1"/>
</dbReference>
<sequence>MAGGDPYNIGYADLLENTAGTYGIEFEVFDSGGGFLIAQARLEGGVWLWITDWDSGLIGLERRRQLEAEGVTVGYNVSLYPTDPADPQSVDGQTVLASVRHQTATATMLPQLVAQALAGLSGNEHHNYDAAGVHTVTTGIERC</sequence>